<comment type="caution">
    <text evidence="1">The sequence shown here is derived from an EMBL/GenBank/DDBJ whole genome shotgun (WGS) entry which is preliminary data.</text>
</comment>
<organism evidence="1 2">
    <name type="scientific">Candidatus Termititenax dinenymphae</name>
    <dbReference type="NCBI Taxonomy" id="2218523"/>
    <lineage>
        <taxon>Bacteria</taxon>
        <taxon>Bacillati</taxon>
        <taxon>Candidatus Margulisiibacteriota</taxon>
        <taxon>Candidatus Termititenacia</taxon>
        <taxon>Candidatus Termititenacales</taxon>
        <taxon>Candidatus Termititenacaceae</taxon>
        <taxon>Candidatus Termititenax</taxon>
    </lineage>
</organism>
<reference evidence="1 2" key="1">
    <citation type="journal article" date="2019" name="ISME J.">
        <title>Genome analyses of uncultured TG2/ZB3 bacteria in 'Margulisbacteria' specifically attached to ectosymbiotic spirochetes of protists in the termite gut.</title>
        <authorList>
            <person name="Utami Y.D."/>
            <person name="Kuwahara H."/>
            <person name="Igai K."/>
            <person name="Murakami T."/>
            <person name="Sugaya K."/>
            <person name="Morikawa T."/>
            <person name="Nagura Y."/>
            <person name="Yuki M."/>
            <person name="Deevong P."/>
            <person name="Inoue T."/>
            <person name="Kihara K."/>
            <person name="Lo N."/>
            <person name="Yamada A."/>
            <person name="Ohkuma M."/>
            <person name="Hongoh Y."/>
        </authorList>
    </citation>
    <scope>NUCLEOTIDE SEQUENCE [LARGE SCALE GENOMIC DNA]</scope>
    <source>
        <strain evidence="1">RsDinE6-01</strain>
    </source>
</reference>
<protein>
    <submittedName>
        <fullName evidence="1">Uncharacterized protein</fullName>
    </submittedName>
</protein>
<dbReference type="EMBL" id="BGZP01000023">
    <property type="protein sequence ID" value="GBR77679.1"/>
    <property type="molecule type" value="Genomic_DNA"/>
</dbReference>
<proteinExistence type="predicted"/>
<evidence type="ECO:0000313" key="2">
    <source>
        <dbReference type="Proteomes" id="UP000282196"/>
    </source>
</evidence>
<name>A0A388TK75_9BACT</name>
<sequence>METVHEKITLKIEDNNPVDGYHRTDDLGAQAIFRIAGNRILRIDPVPRGKMADVPLQKSKNGLTSADVLDYLREEAGRSSEC</sequence>
<dbReference type="Proteomes" id="UP000282196">
    <property type="component" value="Unassembled WGS sequence"/>
</dbReference>
<accession>A0A388TK75</accession>
<gene>
    <name evidence="1" type="ORF">RDn1_338</name>
</gene>
<evidence type="ECO:0000313" key="1">
    <source>
        <dbReference type="EMBL" id="GBR77679.1"/>
    </source>
</evidence>
<keyword evidence="2" id="KW-1185">Reference proteome</keyword>
<dbReference type="AlphaFoldDB" id="A0A388TK75"/>